<feature type="signal peptide" evidence="2">
    <location>
        <begin position="1"/>
        <end position="17"/>
    </location>
</feature>
<dbReference type="Gene3D" id="2.60.40.10">
    <property type="entry name" value="Immunoglobulins"/>
    <property type="match status" value="1"/>
</dbReference>
<dbReference type="PANTHER" id="PTHR21104">
    <property type="entry name" value="FIBRONECTIN TYPE III DOMAIN-CONTAINING PROTEIN"/>
    <property type="match status" value="1"/>
</dbReference>
<dbReference type="Pfam" id="PF00041">
    <property type="entry name" value="fn3"/>
    <property type="match status" value="1"/>
</dbReference>
<dbReference type="InterPro" id="IPR013783">
    <property type="entry name" value="Ig-like_fold"/>
</dbReference>
<keyword evidence="1" id="KW-0472">Membrane</keyword>
<reference evidence="5" key="2">
    <citation type="submission" date="2018-07" db="EMBL/GenBank/DDBJ databases">
        <authorList>
            <person name="Quirk P.G."/>
            <person name="Krulwich T.A."/>
        </authorList>
    </citation>
    <scope>NUCLEOTIDE SEQUENCE</scope>
</reference>
<sequence length="346" mass="38679">MLLFAALLAINVRIIDSAPITPENITLTFISPTSVKVSWETSPIINQHRPVPEKYDIAYKPANASFRIVLVVAGNSKAVVLGNLVPDTQYTLTVTAIYKSKRYRSRPVTFKTQELTGTNHQQDSSYIMTSHTMGYPMPPAYAEPGGPTVNNIFRDDTHNFSSNSTSNTRELPTIRGVEIGIVLLVLVVWAGAIALFFNRWGKIRMLLPYQPAYKSEQLKVPGTGVCTGQCNGNHSNQQHIHPAPWPEDSVVAIENRCSRARINSAIFVSSEGKGFDSIEFIRRYGSQSVLCRKAKSAENINDEKKVPYQRHIFDVIQQARQHARRQSEIGLLGQYRTVIINIIINN</sequence>
<feature type="transmembrane region" description="Helical" evidence="1">
    <location>
        <begin position="179"/>
        <end position="197"/>
    </location>
</feature>
<evidence type="ECO:0000256" key="2">
    <source>
        <dbReference type="SAM" id="SignalP"/>
    </source>
</evidence>
<evidence type="ECO:0000313" key="5">
    <source>
        <dbReference type="EMBL" id="SSX32136.1"/>
    </source>
</evidence>
<evidence type="ECO:0000313" key="4">
    <source>
        <dbReference type="EMBL" id="SSX12693.1"/>
    </source>
</evidence>
<dbReference type="EMBL" id="UFQT01001911">
    <property type="protein sequence ID" value="SSX32136.1"/>
    <property type="molecule type" value="Genomic_DNA"/>
</dbReference>
<protein>
    <submittedName>
        <fullName evidence="4">CSON004555 protein</fullName>
    </submittedName>
</protein>
<dbReference type="Pfam" id="PF16066">
    <property type="entry name" value="DUF4808"/>
    <property type="match status" value="1"/>
</dbReference>
<reference evidence="4" key="1">
    <citation type="submission" date="2018-04" db="EMBL/GenBank/DDBJ databases">
        <authorList>
            <person name="Go L.Y."/>
            <person name="Mitchell J.A."/>
        </authorList>
    </citation>
    <scope>NUCLEOTIDE SEQUENCE</scope>
    <source>
        <tissue evidence="4">Whole organism</tissue>
    </source>
</reference>
<dbReference type="EMBL" id="UFQS01001911">
    <property type="protein sequence ID" value="SSX12693.1"/>
    <property type="molecule type" value="Genomic_DNA"/>
</dbReference>
<dbReference type="PANTHER" id="PTHR21104:SF2">
    <property type="entry name" value="FIBRONECTIN TYPE-III DOMAIN-CONTAINING PROTEIN"/>
    <property type="match status" value="1"/>
</dbReference>
<dbReference type="SMART" id="SM00060">
    <property type="entry name" value="FN3"/>
    <property type="match status" value="1"/>
</dbReference>
<keyword evidence="1" id="KW-1133">Transmembrane helix</keyword>
<dbReference type="VEuPathDB" id="VectorBase:CSON004555"/>
<dbReference type="OMA" id="IFWAGAI"/>
<proteinExistence type="predicted"/>
<dbReference type="CDD" id="cd00063">
    <property type="entry name" value="FN3"/>
    <property type="match status" value="1"/>
</dbReference>
<evidence type="ECO:0000256" key="1">
    <source>
        <dbReference type="SAM" id="Phobius"/>
    </source>
</evidence>
<dbReference type="AlphaFoldDB" id="A0A336L7R1"/>
<dbReference type="PROSITE" id="PS50853">
    <property type="entry name" value="FN3"/>
    <property type="match status" value="1"/>
</dbReference>
<dbReference type="InterPro" id="IPR036116">
    <property type="entry name" value="FN3_sf"/>
</dbReference>
<gene>
    <name evidence="4" type="primary">CSON004555</name>
</gene>
<accession>A0A336L7R1</accession>
<feature type="domain" description="Fibronectin type-III" evidence="3">
    <location>
        <begin position="21"/>
        <end position="115"/>
    </location>
</feature>
<name>A0A336L7R1_CULSO</name>
<keyword evidence="1" id="KW-0812">Transmembrane</keyword>
<dbReference type="SUPFAM" id="SSF49265">
    <property type="entry name" value="Fibronectin type III"/>
    <property type="match status" value="1"/>
</dbReference>
<dbReference type="InterPro" id="IPR003961">
    <property type="entry name" value="FN3_dom"/>
</dbReference>
<dbReference type="InterPro" id="IPR032073">
    <property type="entry name" value="FNDC5_C"/>
</dbReference>
<evidence type="ECO:0000259" key="3">
    <source>
        <dbReference type="PROSITE" id="PS50853"/>
    </source>
</evidence>
<organism evidence="4">
    <name type="scientific">Culicoides sonorensis</name>
    <name type="common">Biting midge</name>
    <dbReference type="NCBI Taxonomy" id="179676"/>
    <lineage>
        <taxon>Eukaryota</taxon>
        <taxon>Metazoa</taxon>
        <taxon>Ecdysozoa</taxon>
        <taxon>Arthropoda</taxon>
        <taxon>Hexapoda</taxon>
        <taxon>Insecta</taxon>
        <taxon>Pterygota</taxon>
        <taxon>Neoptera</taxon>
        <taxon>Endopterygota</taxon>
        <taxon>Diptera</taxon>
        <taxon>Nematocera</taxon>
        <taxon>Chironomoidea</taxon>
        <taxon>Ceratopogonidae</taxon>
        <taxon>Ceratopogoninae</taxon>
        <taxon>Culicoides</taxon>
        <taxon>Monoculicoides</taxon>
    </lineage>
</organism>
<keyword evidence="2" id="KW-0732">Signal</keyword>
<feature type="chain" id="PRO_5033342834" evidence="2">
    <location>
        <begin position="18"/>
        <end position="346"/>
    </location>
</feature>